<gene>
    <name evidence="2" type="ORF">DVH02_23860</name>
</gene>
<dbReference type="Proteomes" id="UP000253741">
    <property type="component" value="Unassembled WGS sequence"/>
</dbReference>
<evidence type="ECO:0000256" key="1">
    <source>
        <dbReference type="SAM" id="MobiDB-lite"/>
    </source>
</evidence>
<feature type="region of interest" description="Disordered" evidence="1">
    <location>
        <begin position="42"/>
        <end position="62"/>
    </location>
</feature>
<keyword evidence="3" id="KW-1185">Reference proteome</keyword>
<accession>A0A370B285</accession>
<dbReference type="EMBL" id="QQNA01000202">
    <property type="protein sequence ID" value="RDG35701.1"/>
    <property type="molecule type" value="Genomic_DNA"/>
</dbReference>
<reference evidence="2 3" key="1">
    <citation type="submission" date="2018-07" db="EMBL/GenBank/DDBJ databases">
        <title>Streptomyces species from bats.</title>
        <authorList>
            <person name="Dunlap C."/>
        </authorList>
    </citation>
    <scope>NUCLEOTIDE SEQUENCE [LARGE SCALE GENOMIC DNA]</scope>
    <source>
        <strain evidence="2 3">AC230</strain>
    </source>
</reference>
<protein>
    <submittedName>
        <fullName evidence="2">Uncharacterized protein</fullName>
    </submittedName>
</protein>
<proteinExistence type="predicted"/>
<organism evidence="2 3">
    <name type="scientific">Streptomyces corynorhini</name>
    <dbReference type="NCBI Taxonomy" id="2282652"/>
    <lineage>
        <taxon>Bacteria</taxon>
        <taxon>Bacillati</taxon>
        <taxon>Actinomycetota</taxon>
        <taxon>Actinomycetes</taxon>
        <taxon>Kitasatosporales</taxon>
        <taxon>Streptomycetaceae</taxon>
        <taxon>Streptomyces</taxon>
    </lineage>
</organism>
<sequence>MPPMVGERRAGREEFSEPCCTVHDSTVRPAAVRHTPAIHLGVTGRRTSPTSVLPGERECAVL</sequence>
<evidence type="ECO:0000313" key="2">
    <source>
        <dbReference type="EMBL" id="RDG35701.1"/>
    </source>
</evidence>
<comment type="caution">
    <text evidence="2">The sequence shown here is derived from an EMBL/GenBank/DDBJ whole genome shotgun (WGS) entry which is preliminary data.</text>
</comment>
<name>A0A370B285_9ACTN</name>
<evidence type="ECO:0000313" key="3">
    <source>
        <dbReference type="Proteomes" id="UP000253741"/>
    </source>
</evidence>
<dbReference type="AlphaFoldDB" id="A0A370B285"/>